<dbReference type="AlphaFoldDB" id="A0A6S6YMK8"/>
<evidence type="ECO:0008006" key="3">
    <source>
        <dbReference type="Google" id="ProtNLM"/>
    </source>
</evidence>
<reference evidence="1 2" key="1">
    <citation type="submission" date="2020-04" db="EMBL/GenBank/DDBJ databases">
        <authorList>
            <person name="De Canck E."/>
        </authorList>
    </citation>
    <scope>NUCLEOTIDE SEQUENCE [LARGE SCALE GENOMIC DNA]</scope>
    <source>
        <strain evidence="1 2">LMG 3431</strain>
    </source>
</reference>
<dbReference type="InterPro" id="IPR047794">
    <property type="entry name" value="C45_proenzyme-like"/>
</dbReference>
<dbReference type="PANTHER" id="PTHR34180">
    <property type="entry name" value="PEPTIDASE C45"/>
    <property type="match status" value="1"/>
</dbReference>
<dbReference type="EMBL" id="CADIJX010000001">
    <property type="protein sequence ID" value="CAB3628482.1"/>
    <property type="molecule type" value="Genomic_DNA"/>
</dbReference>
<evidence type="ECO:0000313" key="1">
    <source>
        <dbReference type="EMBL" id="CAB3628482.1"/>
    </source>
</evidence>
<protein>
    <recommendedName>
        <fullName evidence="3">Acyl-CoA--6-aminopenicillanic acid acyltransferase</fullName>
    </recommendedName>
</protein>
<dbReference type="PANTHER" id="PTHR34180:SF1">
    <property type="entry name" value="BETA-ALANYL-DOPAMINE_CARCININE HYDROLASE"/>
    <property type="match status" value="1"/>
</dbReference>
<accession>A0A6S6YMK8</accession>
<dbReference type="Gene3D" id="1.10.10.2120">
    <property type="match status" value="1"/>
</dbReference>
<sequence>MAITPFPCVTLTGGPESRGRQYGQALRPRIRQSVALYGGALDGFGMSAAQKSALITDYARRIGDFDDRYVEEMHGIAAGADVPFEDIVMINARTEVMALARAQSSTAAPDDEADDGCTGAILLPERSASGNLIHAQNWDWRAECADTGVVLRVRQEHGPDYLTFVEAGGLARSGLNAAGVSITANYLECERDYRTLGVPLGLIRRKVLEQEHFALAAKVVATTPKSCSNNIMIASAAGFGIDFECAPDEAFPLYPDDGLIVHANHWVGAIALTKLRDTGIPHVPESFYRDWRVRRLLQAQGRLLDREGVKAALFDDFLAPYSVCRPARHGDGGNLTATVAMIVMEPALGLMEIAPMPAGNRRFTTYRLDGDEPQDAVDVRESELAAG</sequence>
<dbReference type="RefSeq" id="WP_175173038.1">
    <property type="nucleotide sequence ID" value="NZ_CADIJX010000001.1"/>
</dbReference>
<name>A0A6S6YMK8_9BURK</name>
<proteinExistence type="predicted"/>
<dbReference type="InterPro" id="IPR047801">
    <property type="entry name" value="Peptidase_C45"/>
</dbReference>
<dbReference type="NCBIfam" id="NF040521">
    <property type="entry name" value="C45_proenzyme"/>
    <property type="match status" value="1"/>
</dbReference>
<keyword evidence="2" id="KW-1185">Reference proteome</keyword>
<dbReference type="Gene3D" id="3.60.60.10">
    <property type="entry name" value="Penicillin V Acylase, Chain A"/>
    <property type="match status" value="1"/>
</dbReference>
<evidence type="ECO:0000313" key="2">
    <source>
        <dbReference type="Proteomes" id="UP000494108"/>
    </source>
</evidence>
<dbReference type="Proteomes" id="UP000494108">
    <property type="component" value="Unassembled WGS sequence"/>
</dbReference>
<organism evidence="1 2">
    <name type="scientific">Achromobacter pestifer</name>
    <dbReference type="NCBI Taxonomy" id="1353889"/>
    <lineage>
        <taxon>Bacteria</taxon>
        <taxon>Pseudomonadati</taxon>
        <taxon>Pseudomonadota</taxon>
        <taxon>Betaproteobacteria</taxon>
        <taxon>Burkholderiales</taxon>
        <taxon>Alcaligenaceae</taxon>
        <taxon>Achromobacter</taxon>
    </lineage>
</organism>
<gene>
    <name evidence="1" type="ORF">LMG3431_00718</name>
</gene>